<dbReference type="FunFam" id="3.30.1490.10:FF:000001">
    <property type="entry name" value="30S ribosomal protein S8"/>
    <property type="match status" value="1"/>
</dbReference>
<evidence type="ECO:0000256" key="3">
    <source>
        <dbReference type="ARBA" id="ARBA00022884"/>
    </source>
</evidence>
<keyword evidence="5 8" id="KW-0687">Ribonucleoprotein</keyword>
<comment type="subunit">
    <text evidence="7 8">Part of the 30S ribosomal subunit. Contacts proteins S5 and S12.</text>
</comment>
<evidence type="ECO:0000313" key="11">
    <source>
        <dbReference type="Proteomes" id="UP000295443"/>
    </source>
</evidence>
<dbReference type="GO" id="GO:0019843">
    <property type="term" value="F:rRNA binding"/>
    <property type="evidence" value="ECO:0007669"/>
    <property type="project" value="UniProtKB-UniRule"/>
</dbReference>
<evidence type="ECO:0000256" key="4">
    <source>
        <dbReference type="ARBA" id="ARBA00022980"/>
    </source>
</evidence>
<dbReference type="NCBIfam" id="NF001109">
    <property type="entry name" value="PRK00136.1"/>
    <property type="match status" value="1"/>
</dbReference>
<evidence type="ECO:0000256" key="6">
    <source>
        <dbReference type="ARBA" id="ARBA00035258"/>
    </source>
</evidence>
<evidence type="ECO:0000256" key="1">
    <source>
        <dbReference type="ARBA" id="ARBA00006471"/>
    </source>
</evidence>
<dbReference type="RefSeq" id="WP_131448098.1">
    <property type="nucleotide sequence ID" value="NZ_SJZB01000043.1"/>
</dbReference>
<proteinExistence type="inferred from homology"/>
<reference evidence="10 11" key="1">
    <citation type="submission" date="2019-03" db="EMBL/GenBank/DDBJ databases">
        <title>Genome sequence of Thiobacillaceae bacterium LSR1, a sulfur-oxidizing bacterium isolated from freshwater sediment.</title>
        <authorList>
            <person name="Li S."/>
        </authorList>
    </citation>
    <scope>NUCLEOTIDE SEQUENCE [LARGE SCALE GENOMIC DNA]</scope>
    <source>
        <strain evidence="10 11">LSR1</strain>
    </source>
</reference>
<keyword evidence="3 8" id="KW-0694">RNA-binding</keyword>
<dbReference type="GO" id="GO:1990904">
    <property type="term" value="C:ribonucleoprotein complex"/>
    <property type="evidence" value="ECO:0007669"/>
    <property type="project" value="UniProtKB-KW"/>
</dbReference>
<accession>A0A4R1B7P8</accession>
<protein>
    <recommendedName>
        <fullName evidence="6 8">Small ribosomal subunit protein uS8</fullName>
    </recommendedName>
</protein>
<dbReference type="GO" id="GO:0005840">
    <property type="term" value="C:ribosome"/>
    <property type="evidence" value="ECO:0007669"/>
    <property type="project" value="UniProtKB-KW"/>
</dbReference>
<dbReference type="HAMAP" id="MF_01302_B">
    <property type="entry name" value="Ribosomal_uS8_B"/>
    <property type="match status" value="1"/>
</dbReference>
<evidence type="ECO:0000313" key="10">
    <source>
        <dbReference type="EMBL" id="TCJ12355.1"/>
    </source>
</evidence>
<dbReference type="PANTHER" id="PTHR11758">
    <property type="entry name" value="40S RIBOSOMAL PROTEIN S15A"/>
    <property type="match status" value="1"/>
</dbReference>
<comment type="caution">
    <text evidence="10">The sequence shown here is derived from an EMBL/GenBank/DDBJ whole genome shotgun (WGS) entry which is preliminary data.</text>
</comment>
<dbReference type="GO" id="GO:0003735">
    <property type="term" value="F:structural constituent of ribosome"/>
    <property type="evidence" value="ECO:0007669"/>
    <property type="project" value="InterPro"/>
</dbReference>
<comment type="function">
    <text evidence="8">One of the primary rRNA binding proteins, it binds directly to 16S rRNA central domain where it helps coordinate assembly of the platform of the 30S subunit.</text>
</comment>
<organism evidence="10 11">
    <name type="scientific">Parasulfuritortus cantonensis</name>
    <dbReference type="NCBI Taxonomy" id="2528202"/>
    <lineage>
        <taxon>Bacteria</taxon>
        <taxon>Pseudomonadati</taxon>
        <taxon>Pseudomonadota</taxon>
        <taxon>Betaproteobacteria</taxon>
        <taxon>Nitrosomonadales</taxon>
        <taxon>Thiobacillaceae</taxon>
        <taxon>Parasulfuritortus</taxon>
    </lineage>
</organism>
<dbReference type="OrthoDB" id="9802617at2"/>
<evidence type="ECO:0000256" key="7">
    <source>
        <dbReference type="ARBA" id="ARBA00046740"/>
    </source>
</evidence>
<dbReference type="InterPro" id="IPR000630">
    <property type="entry name" value="Ribosomal_uS8"/>
</dbReference>
<name>A0A4R1B7P8_9PROT</name>
<keyword evidence="11" id="KW-1185">Reference proteome</keyword>
<dbReference type="Gene3D" id="3.30.1490.10">
    <property type="match status" value="1"/>
</dbReference>
<evidence type="ECO:0000256" key="2">
    <source>
        <dbReference type="ARBA" id="ARBA00022730"/>
    </source>
</evidence>
<dbReference type="PROSITE" id="PS00053">
    <property type="entry name" value="RIBOSOMAL_S8"/>
    <property type="match status" value="1"/>
</dbReference>
<gene>
    <name evidence="8" type="primary">rpsH</name>
    <name evidence="10" type="ORF">EZJ19_12540</name>
</gene>
<sequence length="131" mass="14309">MSMSDPISDMLTRIRNAQQAEKVSVAMPASKLKKAIAQVLKDEGYIDDYAVRTVDGLPQMEVALKYYAGRPVIEKIERVSKPGLRIYKGREDLPRVMNGLGVAIVSTSKGVMTDRRARTLGVGGEVLCVVA</sequence>
<comment type="similarity">
    <text evidence="1 8 9">Belongs to the universal ribosomal protein uS8 family.</text>
</comment>
<dbReference type="FunFam" id="3.30.1370.30:FF:000002">
    <property type="entry name" value="30S ribosomal protein S8"/>
    <property type="match status" value="1"/>
</dbReference>
<dbReference type="GO" id="GO:0006412">
    <property type="term" value="P:translation"/>
    <property type="evidence" value="ECO:0007669"/>
    <property type="project" value="UniProtKB-UniRule"/>
</dbReference>
<dbReference type="Pfam" id="PF00410">
    <property type="entry name" value="Ribosomal_S8"/>
    <property type="match status" value="1"/>
</dbReference>
<dbReference type="AlphaFoldDB" id="A0A4R1B7P8"/>
<dbReference type="InterPro" id="IPR035987">
    <property type="entry name" value="Ribosomal_uS8_sf"/>
</dbReference>
<dbReference type="GO" id="GO:0005737">
    <property type="term" value="C:cytoplasm"/>
    <property type="evidence" value="ECO:0007669"/>
    <property type="project" value="UniProtKB-ARBA"/>
</dbReference>
<dbReference type="SUPFAM" id="SSF56047">
    <property type="entry name" value="Ribosomal protein S8"/>
    <property type="match status" value="1"/>
</dbReference>
<keyword evidence="2 8" id="KW-0699">rRNA-binding</keyword>
<evidence type="ECO:0000256" key="5">
    <source>
        <dbReference type="ARBA" id="ARBA00023274"/>
    </source>
</evidence>
<dbReference type="Gene3D" id="3.30.1370.30">
    <property type="match status" value="1"/>
</dbReference>
<keyword evidence="4 8" id="KW-0689">Ribosomal protein</keyword>
<dbReference type="InterPro" id="IPR047863">
    <property type="entry name" value="Ribosomal_uS8_CS"/>
</dbReference>
<dbReference type="Proteomes" id="UP000295443">
    <property type="component" value="Unassembled WGS sequence"/>
</dbReference>
<dbReference type="EMBL" id="SJZB01000043">
    <property type="protein sequence ID" value="TCJ12355.1"/>
    <property type="molecule type" value="Genomic_DNA"/>
</dbReference>
<evidence type="ECO:0000256" key="9">
    <source>
        <dbReference type="RuleBase" id="RU003660"/>
    </source>
</evidence>
<evidence type="ECO:0000256" key="8">
    <source>
        <dbReference type="HAMAP-Rule" id="MF_01302"/>
    </source>
</evidence>